<proteinExistence type="predicted"/>
<dbReference type="AlphaFoldDB" id="A0A6J5CHS4"/>
<evidence type="ECO:0000313" key="1">
    <source>
        <dbReference type="EMBL" id="CAB3735499.1"/>
    </source>
</evidence>
<accession>A0A6J5CHS4</accession>
<evidence type="ECO:0000313" key="2">
    <source>
        <dbReference type="Proteomes" id="UP000494249"/>
    </source>
</evidence>
<dbReference type="Proteomes" id="UP000494249">
    <property type="component" value="Unassembled WGS sequence"/>
</dbReference>
<sequence length="116" mass="13212">MAEEDVPLDVQVSAIVARLRAGNDVEAADLLDRVHSSLEHTRYWYGTRHERLWHWAHAELTEQQRQRFFSIVANGTASVNEPPTYAQQFNMMKWRMEKAEAEVVALRKASGSGTAS</sequence>
<protein>
    <submittedName>
        <fullName evidence="1">Uncharacterized protein</fullName>
    </submittedName>
</protein>
<reference evidence="1 2" key="1">
    <citation type="submission" date="2020-04" db="EMBL/GenBank/DDBJ databases">
        <authorList>
            <person name="De Canck E."/>
        </authorList>
    </citation>
    <scope>NUCLEOTIDE SEQUENCE [LARGE SCALE GENOMIC DNA]</scope>
    <source>
        <strain evidence="1 2">LMG 22037</strain>
    </source>
</reference>
<dbReference type="RefSeq" id="WP_035477117.1">
    <property type="nucleotide sequence ID" value="NZ_CADFGL010000048.1"/>
</dbReference>
<organism evidence="1 2">
    <name type="scientific">Paraburkholderia phenoliruptrix</name>
    <dbReference type="NCBI Taxonomy" id="252970"/>
    <lineage>
        <taxon>Bacteria</taxon>
        <taxon>Pseudomonadati</taxon>
        <taxon>Pseudomonadota</taxon>
        <taxon>Betaproteobacteria</taxon>
        <taxon>Burkholderiales</taxon>
        <taxon>Burkholderiaceae</taxon>
        <taxon>Paraburkholderia</taxon>
    </lineage>
</organism>
<name>A0A6J5CHS4_9BURK</name>
<gene>
    <name evidence="1" type="ORF">LMG22037_05972</name>
</gene>
<dbReference type="EMBL" id="CADIKB010000050">
    <property type="protein sequence ID" value="CAB3735499.1"/>
    <property type="molecule type" value="Genomic_DNA"/>
</dbReference>